<evidence type="ECO:0000256" key="1">
    <source>
        <dbReference type="SAM" id="Coils"/>
    </source>
</evidence>
<protein>
    <submittedName>
        <fullName evidence="2">Uncharacterized protein</fullName>
    </submittedName>
</protein>
<feature type="coiled-coil region" evidence="1">
    <location>
        <begin position="266"/>
        <end position="296"/>
    </location>
</feature>
<dbReference type="OrthoDB" id="29183at2"/>
<reference evidence="2 3" key="1">
    <citation type="submission" date="2019-07" db="EMBL/GenBank/DDBJ databases">
        <title>Whole genome shotgun sequence of Oceanithermus desulfurans NBRC 100063.</title>
        <authorList>
            <person name="Hosoyama A."/>
            <person name="Uohara A."/>
            <person name="Ohji S."/>
            <person name="Ichikawa N."/>
        </authorList>
    </citation>
    <scope>NUCLEOTIDE SEQUENCE [LARGE SCALE GENOMIC DNA]</scope>
    <source>
        <strain evidence="2 3">NBRC 100063</strain>
    </source>
</reference>
<proteinExistence type="predicted"/>
<accession>A0A511RMK2</accession>
<organism evidence="2 3">
    <name type="scientific">Oceanithermus desulfurans NBRC 100063</name>
    <dbReference type="NCBI Taxonomy" id="1227550"/>
    <lineage>
        <taxon>Bacteria</taxon>
        <taxon>Thermotogati</taxon>
        <taxon>Deinococcota</taxon>
        <taxon>Deinococci</taxon>
        <taxon>Thermales</taxon>
        <taxon>Thermaceae</taxon>
        <taxon>Oceanithermus</taxon>
    </lineage>
</organism>
<comment type="caution">
    <text evidence="2">The sequence shown here is derived from an EMBL/GenBank/DDBJ whole genome shotgun (WGS) entry which is preliminary data.</text>
</comment>
<name>A0A511RMK2_9DEIN</name>
<keyword evidence="1" id="KW-0175">Coiled coil</keyword>
<dbReference type="AlphaFoldDB" id="A0A511RMK2"/>
<gene>
    <name evidence="2" type="ORF">ODE01S_23190</name>
</gene>
<dbReference type="Proteomes" id="UP000321827">
    <property type="component" value="Unassembled WGS sequence"/>
</dbReference>
<evidence type="ECO:0000313" key="3">
    <source>
        <dbReference type="Proteomes" id="UP000321827"/>
    </source>
</evidence>
<sequence length="614" mass="68002">MDFELSDLIELFAYKLDDLAAGREPRGGRGSILRLRRHLLEVKLPGPLAKRFREEDRRWRELQAAEPAAAAGSEPPAHAEPPAAELDLGIVDLPLEEDVPAEGALTQGVLQALAEDVYWAGLRRDLKRVARGLIGGQRYELRLAYAFLQNFEAYAQTPSFARDFNLSKFTLSEAIPALSDPLVTLDDEEIAAALLREVFQIALRLGDGRTYPLPLPPEGVVPYLRRFLRRIIETPESLPLVAPGGGPTTEELRTALDEARRSALTAHEREQLVRDLEAKLREVAAQERRMRMVAEEDRRRFMAAAERLSAVLRRYLPAPRGEGAMPVVPEPLGDSGAGPKLDELDREATMVTLRRMPTRLALGGVPLTLSVAGEHTQLTVADEDRPLKPGEPLMVPYENWEVWAFLRDDYVHVRLEMREGAQLSALLSEGRVLAHLVHPHRDYAYLRLLRAFSARLKGPVNYEEFAPESAAKFPEASLDTLEAFARKGLGVVKDRLKRTPGGLKLMREVATSLGLEPEGQRLLRVLGDWLNFRPPTRETLGGELGVSTIAGEPVNVRAGNLVLSVRQTDDAVYVGAAGAVPRKLGDLLIWPLEDGAVVIAREGSRLAHTQVRVV</sequence>
<evidence type="ECO:0000313" key="2">
    <source>
        <dbReference type="EMBL" id="GEM90885.1"/>
    </source>
</evidence>
<dbReference type="RefSeq" id="WP_147149038.1">
    <property type="nucleotide sequence ID" value="NZ_BJXN01000026.1"/>
</dbReference>
<dbReference type="EMBL" id="BJXN01000026">
    <property type="protein sequence ID" value="GEM90885.1"/>
    <property type="molecule type" value="Genomic_DNA"/>
</dbReference>